<keyword evidence="2" id="KW-0378">Hydrolase</keyword>
<dbReference type="CDD" id="cd01038">
    <property type="entry name" value="Endonuclease_DUF559"/>
    <property type="match status" value="1"/>
</dbReference>
<accession>A0ABW3AY50</accession>
<dbReference type="InterPro" id="IPR007569">
    <property type="entry name" value="DUF559"/>
</dbReference>
<protein>
    <submittedName>
        <fullName evidence="2">Endonuclease domain-containing protein</fullName>
    </submittedName>
</protein>
<dbReference type="InterPro" id="IPR047216">
    <property type="entry name" value="Endonuclease_DUF559_bact"/>
</dbReference>
<dbReference type="InterPro" id="IPR011335">
    <property type="entry name" value="Restrct_endonuc-II-like"/>
</dbReference>
<dbReference type="GO" id="GO:0004519">
    <property type="term" value="F:endonuclease activity"/>
    <property type="evidence" value="ECO:0007669"/>
    <property type="project" value="UniProtKB-KW"/>
</dbReference>
<dbReference type="RefSeq" id="WP_379931693.1">
    <property type="nucleotide sequence ID" value="NZ_JBHTHY010000003.1"/>
</dbReference>
<evidence type="ECO:0000259" key="1">
    <source>
        <dbReference type="Pfam" id="PF04480"/>
    </source>
</evidence>
<dbReference type="SUPFAM" id="SSF52980">
    <property type="entry name" value="Restriction endonuclease-like"/>
    <property type="match status" value="1"/>
</dbReference>
<sequence>MPKKLHNHKYLEGFRKQLRNNPTKAESQLWKALQRSHLKGRKFRRQHSIGNYNVDFYCTRERLIVELDGEYHANPVNKEYDLNRTKYLQSLGFKILRFQNYLVFDQLDMVLETIKAEFKERSGQKSPPLFQGEVPAGRRGNGEVTLMV</sequence>
<evidence type="ECO:0000313" key="3">
    <source>
        <dbReference type="Proteomes" id="UP001597012"/>
    </source>
</evidence>
<keyword evidence="2" id="KW-0255">Endonuclease</keyword>
<evidence type="ECO:0000313" key="2">
    <source>
        <dbReference type="EMBL" id="MFD0796022.1"/>
    </source>
</evidence>
<name>A0ABW3AY50_9FLAO</name>
<gene>
    <name evidence="2" type="ORF">ACFQZJ_01005</name>
</gene>
<reference evidence="3" key="1">
    <citation type="journal article" date="2019" name="Int. J. Syst. Evol. Microbiol.">
        <title>The Global Catalogue of Microorganisms (GCM) 10K type strain sequencing project: providing services to taxonomists for standard genome sequencing and annotation.</title>
        <authorList>
            <consortium name="The Broad Institute Genomics Platform"/>
            <consortium name="The Broad Institute Genome Sequencing Center for Infectious Disease"/>
            <person name="Wu L."/>
            <person name="Ma J."/>
        </authorList>
    </citation>
    <scope>NUCLEOTIDE SEQUENCE [LARGE SCALE GENOMIC DNA]</scope>
    <source>
        <strain evidence="3">CCUG 61948</strain>
    </source>
</reference>
<dbReference type="Gene3D" id="3.40.960.10">
    <property type="entry name" value="VSR Endonuclease"/>
    <property type="match status" value="1"/>
</dbReference>
<dbReference type="PANTHER" id="PTHR38590">
    <property type="entry name" value="BLL0828 PROTEIN"/>
    <property type="match status" value="1"/>
</dbReference>
<feature type="domain" description="DUF559" evidence="1">
    <location>
        <begin position="14"/>
        <end position="117"/>
    </location>
</feature>
<dbReference type="Proteomes" id="UP001597012">
    <property type="component" value="Unassembled WGS sequence"/>
</dbReference>
<dbReference type="EMBL" id="JBHTHY010000003">
    <property type="protein sequence ID" value="MFD0796022.1"/>
    <property type="molecule type" value="Genomic_DNA"/>
</dbReference>
<comment type="caution">
    <text evidence="2">The sequence shown here is derived from an EMBL/GenBank/DDBJ whole genome shotgun (WGS) entry which is preliminary data.</text>
</comment>
<dbReference type="PANTHER" id="PTHR38590:SF1">
    <property type="entry name" value="BLL0828 PROTEIN"/>
    <property type="match status" value="1"/>
</dbReference>
<organism evidence="2 3">
    <name type="scientific">Maribacter chungangensis</name>
    <dbReference type="NCBI Taxonomy" id="1069117"/>
    <lineage>
        <taxon>Bacteria</taxon>
        <taxon>Pseudomonadati</taxon>
        <taxon>Bacteroidota</taxon>
        <taxon>Flavobacteriia</taxon>
        <taxon>Flavobacteriales</taxon>
        <taxon>Flavobacteriaceae</taxon>
        <taxon>Maribacter</taxon>
    </lineage>
</organism>
<keyword evidence="2" id="KW-0540">Nuclease</keyword>
<proteinExistence type="predicted"/>
<dbReference type="Pfam" id="PF04480">
    <property type="entry name" value="DUF559"/>
    <property type="match status" value="1"/>
</dbReference>
<keyword evidence="3" id="KW-1185">Reference proteome</keyword>